<evidence type="ECO:0000256" key="4">
    <source>
        <dbReference type="ARBA" id="ARBA00006463"/>
    </source>
</evidence>
<evidence type="ECO:0000256" key="7">
    <source>
        <dbReference type="ARBA" id="ARBA00022729"/>
    </source>
</evidence>
<dbReference type="InterPro" id="IPR012334">
    <property type="entry name" value="Pectin_lyas_fold"/>
</dbReference>
<evidence type="ECO:0000256" key="11">
    <source>
        <dbReference type="ARBA" id="ARBA00039895"/>
    </source>
</evidence>
<dbReference type="Proteomes" id="UP001201812">
    <property type="component" value="Unassembled WGS sequence"/>
</dbReference>
<dbReference type="AlphaFoldDB" id="A0AAD4MJX8"/>
<dbReference type="Gene3D" id="2.160.20.10">
    <property type="entry name" value="Single-stranded right-handed beta-helix, Pectin lyase-like"/>
    <property type="match status" value="1"/>
</dbReference>
<gene>
    <name evidence="14" type="ORF">DdX_18348</name>
</gene>
<comment type="function">
    <text evidence="10">Pectinolytic enzyme consist of four classes of enzymes: pectin lyase, polygalacturonase, pectin methylesterase and rhamnogalacturonase. Among pectinolytic enzymes, pectin lyase is the most important in depolymerization of pectin, since it cleaves internal glycosidic bonds of highly methylated pectins. Favors pectate, the anion, over pectin, the methyl ester.</text>
</comment>
<evidence type="ECO:0000256" key="8">
    <source>
        <dbReference type="ARBA" id="ARBA00022837"/>
    </source>
</evidence>
<evidence type="ECO:0000256" key="1">
    <source>
        <dbReference type="ARBA" id="ARBA00000695"/>
    </source>
</evidence>
<keyword evidence="9 14" id="KW-0456">Lyase</keyword>
<accession>A0AAD4MJX8</accession>
<feature type="region of interest" description="Disordered" evidence="12">
    <location>
        <begin position="220"/>
        <end position="254"/>
    </location>
</feature>
<keyword evidence="8" id="KW-0106">Calcium</keyword>
<evidence type="ECO:0000256" key="13">
    <source>
        <dbReference type="SAM" id="SignalP"/>
    </source>
</evidence>
<comment type="similarity">
    <text evidence="4">Belongs to the polysaccharide lyase 3 family.</text>
</comment>
<dbReference type="EC" id="4.2.2.2" evidence="5"/>
<keyword evidence="6" id="KW-0964">Secreted</keyword>
<evidence type="ECO:0000256" key="9">
    <source>
        <dbReference type="ARBA" id="ARBA00023239"/>
    </source>
</evidence>
<evidence type="ECO:0000256" key="10">
    <source>
        <dbReference type="ARBA" id="ARBA00025679"/>
    </source>
</evidence>
<evidence type="ECO:0000313" key="14">
    <source>
        <dbReference type="EMBL" id="KAI1697693.1"/>
    </source>
</evidence>
<feature type="signal peptide" evidence="13">
    <location>
        <begin position="1"/>
        <end position="18"/>
    </location>
</feature>
<dbReference type="EMBL" id="JAKKPZ010000255">
    <property type="protein sequence ID" value="KAI1697693.1"/>
    <property type="molecule type" value="Genomic_DNA"/>
</dbReference>
<evidence type="ECO:0000256" key="3">
    <source>
        <dbReference type="ARBA" id="ARBA00004613"/>
    </source>
</evidence>
<dbReference type="Pfam" id="PF03211">
    <property type="entry name" value="Pectate_lyase"/>
    <property type="match status" value="1"/>
</dbReference>
<dbReference type="SUPFAM" id="SSF51126">
    <property type="entry name" value="Pectin lyase-like"/>
    <property type="match status" value="1"/>
</dbReference>
<evidence type="ECO:0000256" key="12">
    <source>
        <dbReference type="SAM" id="MobiDB-lite"/>
    </source>
</evidence>
<comment type="caution">
    <text evidence="14">The sequence shown here is derived from an EMBL/GenBank/DDBJ whole genome shotgun (WGS) entry which is preliminary data.</text>
</comment>
<keyword evidence="7 13" id="KW-0732">Signal</keyword>
<evidence type="ECO:0000313" key="15">
    <source>
        <dbReference type="Proteomes" id="UP001201812"/>
    </source>
</evidence>
<dbReference type="PANTHER" id="PTHR33407">
    <property type="entry name" value="PECTATE LYASE F-RELATED"/>
    <property type="match status" value="1"/>
</dbReference>
<evidence type="ECO:0000256" key="5">
    <source>
        <dbReference type="ARBA" id="ARBA00012272"/>
    </source>
</evidence>
<sequence>MTYLHILIILFHAGLVFGCEFPPWPTPKETVKVDNPQTIKAGQPFDGQMKRYVASKGDGGQGEGQPAVFRLADGATLKNVVIGKPGADGVHCMGSCTLENVWWEDVGEDAATFKGDAKDTYKVIGGGAKNASDKVFQHNGGGTLTVSNFQVETFGKLYRSCGNCKNNGPAVPRKAFLDCIKATGPGMSLAAVNANYGDSATLTNIQVQGKLDEVCATYEGNNTEKEPPVQQKYTPATDGDGKTCNYKKSDVKAS</sequence>
<dbReference type="InterPro" id="IPR004898">
    <property type="entry name" value="Pectate_lyase_PlyH/PlyE-like"/>
</dbReference>
<reference evidence="14" key="1">
    <citation type="submission" date="2022-01" db="EMBL/GenBank/DDBJ databases">
        <title>Genome Sequence Resource for Two Populations of Ditylenchus destructor, the Migratory Endoparasitic Phytonematode.</title>
        <authorList>
            <person name="Zhang H."/>
            <person name="Lin R."/>
            <person name="Xie B."/>
        </authorList>
    </citation>
    <scope>NUCLEOTIDE SEQUENCE</scope>
    <source>
        <strain evidence="14">BazhouSP</strain>
    </source>
</reference>
<comment type="cofactor">
    <cofactor evidence="2">
        <name>Ca(2+)</name>
        <dbReference type="ChEBI" id="CHEBI:29108"/>
    </cofactor>
</comment>
<evidence type="ECO:0000256" key="6">
    <source>
        <dbReference type="ARBA" id="ARBA00022525"/>
    </source>
</evidence>
<dbReference type="GO" id="GO:0030570">
    <property type="term" value="F:pectate lyase activity"/>
    <property type="evidence" value="ECO:0007669"/>
    <property type="project" value="UniProtKB-EC"/>
</dbReference>
<proteinExistence type="inferred from homology"/>
<dbReference type="PANTHER" id="PTHR33407:SF9">
    <property type="entry name" value="PECTATE LYASE F-RELATED"/>
    <property type="match status" value="1"/>
</dbReference>
<dbReference type="GO" id="GO:0045490">
    <property type="term" value="P:pectin catabolic process"/>
    <property type="evidence" value="ECO:0007669"/>
    <property type="project" value="TreeGrafter"/>
</dbReference>
<evidence type="ECO:0000256" key="2">
    <source>
        <dbReference type="ARBA" id="ARBA00001913"/>
    </source>
</evidence>
<comment type="subcellular location">
    <subcellularLocation>
        <location evidence="3">Secreted</location>
    </subcellularLocation>
</comment>
<dbReference type="GO" id="GO:0005576">
    <property type="term" value="C:extracellular region"/>
    <property type="evidence" value="ECO:0007669"/>
    <property type="project" value="UniProtKB-SubCell"/>
</dbReference>
<organism evidence="14 15">
    <name type="scientific">Ditylenchus destructor</name>
    <dbReference type="NCBI Taxonomy" id="166010"/>
    <lineage>
        <taxon>Eukaryota</taxon>
        <taxon>Metazoa</taxon>
        <taxon>Ecdysozoa</taxon>
        <taxon>Nematoda</taxon>
        <taxon>Chromadorea</taxon>
        <taxon>Rhabditida</taxon>
        <taxon>Tylenchina</taxon>
        <taxon>Tylenchomorpha</taxon>
        <taxon>Sphaerularioidea</taxon>
        <taxon>Anguinidae</taxon>
        <taxon>Anguininae</taxon>
        <taxon>Ditylenchus</taxon>
    </lineage>
</organism>
<comment type="catalytic activity">
    <reaction evidence="1">
        <text>Eliminative cleavage of (1-&gt;4)-alpha-D-galacturonan to give oligosaccharides with 4-deoxy-alpha-D-galact-4-enuronosyl groups at their non-reducing ends.</text>
        <dbReference type="EC" id="4.2.2.2"/>
    </reaction>
</comment>
<keyword evidence="15" id="KW-1185">Reference proteome</keyword>
<dbReference type="InterPro" id="IPR011050">
    <property type="entry name" value="Pectin_lyase_fold/virulence"/>
</dbReference>
<name>A0AAD4MJX8_9BILA</name>
<protein>
    <recommendedName>
        <fullName evidence="11">Probable pectate lyase F</fullName>
        <ecNumber evidence="5">4.2.2.2</ecNumber>
    </recommendedName>
</protein>
<feature type="chain" id="PRO_5041913792" description="Probable pectate lyase F" evidence="13">
    <location>
        <begin position="19"/>
        <end position="254"/>
    </location>
</feature>